<comment type="subcellular location">
    <subcellularLocation>
        <location evidence="10">Cell membrane</location>
        <topology evidence="10">Multi-pass membrane protein</topology>
    </subcellularLocation>
    <subcellularLocation>
        <location evidence="10">Bacterial flagellum basal body</location>
    </subcellularLocation>
</comment>
<sequence>MLTVTSAQLDAWLGAFVWPFVRFLALISTAPVLSHRSLPTRVKIALAAGAAMLIAPTLPPPPAIAVGSGAGLWLLVQQLMIGAAIGFAMRVVTATVTAAGDYAGMQMGLSFAQLISPGADSASTALARLLEMFALLIFLSLDGHLRLLGTLADSFRTLPLDPAAAPMFNAGAWRLLADWGASVFWAGLMLALPVVAALLIANLALGILNRAAPQVGVFQVGFAITLLVGLLMLDLMLPSAGPFVAGLFDNGFGMAERVLGAMAR</sequence>
<gene>
    <name evidence="11" type="ORF">SAMN05216551_101467</name>
</gene>
<keyword evidence="11" id="KW-0969">Cilium</keyword>
<dbReference type="NCBIfam" id="TIGR01400">
    <property type="entry name" value="fliR"/>
    <property type="match status" value="1"/>
</dbReference>
<keyword evidence="5 10" id="KW-0812">Transmembrane</keyword>
<evidence type="ECO:0000256" key="1">
    <source>
        <dbReference type="ARBA" id="ARBA00002578"/>
    </source>
</evidence>
<comment type="similarity">
    <text evidence="2 10">Belongs to the FliR/MopE/SpaR family.</text>
</comment>
<organism evidence="11 12">
    <name type="scientific">Chitinasiproducens palmae</name>
    <dbReference type="NCBI Taxonomy" id="1770053"/>
    <lineage>
        <taxon>Bacteria</taxon>
        <taxon>Pseudomonadati</taxon>
        <taxon>Pseudomonadota</taxon>
        <taxon>Betaproteobacteria</taxon>
        <taxon>Burkholderiales</taxon>
        <taxon>Burkholderiaceae</taxon>
        <taxon>Chitinasiproducens</taxon>
    </lineage>
</organism>
<dbReference type="EMBL" id="FNLO01000001">
    <property type="protein sequence ID" value="SDV46595.1"/>
    <property type="molecule type" value="Genomic_DNA"/>
</dbReference>
<evidence type="ECO:0000256" key="3">
    <source>
        <dbReference type="ARBA" id="ARBA00021717"/>
    </source>
</evidence>
<keyword evidence="11" id="KW-0282">Flagellum</keyword>
<keyword evidence="12" id="KW-1185">Reference proteome</keyword>
<evidence type="ECO:0000313" key="11">
    <source>
        <dbReference type="EMBL" id="SDV46595.1"/>
    </source>
</evidence>
<dbReference type="GO" id="GO:0006605">
    <property type="term" value="P:protein targeting"/>
    <property type="evidence" value="ECO:0007669"/>
    <property type="project" value="UniProtKB-UniRule"/>
</dbReference>
<proteinExistence type="inferred from homology"/>
<dbReference type="RefSeq" id="WP_091904140.1">
    <property type="nucleotide sequence ID" value="NZ_FNLO01000001.1"/>
</dbReference>
<evidence type="ECO:0000256" key="2">
    <source>
        <dbReference type="ARBA" id="ARBA00009772"/>
    </source>
</evidence>
<dbReference type="AlphaFoldDB" id="A0A1H2PJR3"/>
<evidence type="ECO:0000256" key="7">
    <source>
        <dbReference type="ARBA" id="ARBA00023136"/>
    </source>
</evidence>
<reference evidence="12" key="1">
    <citation type="submission" date="2016-09" db="EMBL/GenBank/DDBJ databases">
        <authorList>
            <person name="Varghese N."/>
            <person name="Submissions S."/>
        </authorList>
    </citation>
    <scope>NUCLEOTIDE SEQUENCE [LARGE SCALE GENOMIC DNA]</scope>
    <source>
        <strain evidence="12">JS23</strain>
    </source>
</reference>
<feature type="transmembrane region" description="Helical" evidence="10">
    <location>
        <begin position="12"/>
        <end position="33"/>
    </location>
</feature>
<dbReference type="GO" id="GO:0044780">
    <property type="term" value="P:bacterial-type flagellum assembly"/>
    <property type="evidence" value="ECO:0007669"/>
    <property type="project" value="UniProtKB-UniRule"/>
</dbReference>
<feature type="transmembrane region" description="Helical" evidence="10">
    <location>
        <begin position="40"/>
        <end position="59"/>
    </location>
</feature>
<dbReference type="PRINTS" id="PR00953">
    <property type="entry name" value="TYPE3IMRPROT"/>
</dbReference>
<protein>
    <recommendedName>
        <fullName evidence="3 9">Flagellar biosynthetic protein FliR</fullName>
    </recommendedName>
</protein>
<dbReference type="STRING" id="1770053.SAMN05216551_101467"/>
<evidence type="ECO:0000256" key="4">
    <source>
        <dbReference type="ARBA" id="ARBA00022475"/>
    </source>
</evidence>
<dbReference type="GO" id="GO:0009425">
    <property type="term" value="C:bacterial-type flagellum basal body"/>
    <property type="evidence" value="ECO:0007669"/>
    <property type="project" value="UniProtKB-SubCell"/>
</dbReference>
<feature type="transmembrane region" description="Helical" evidence="10">
    <location>
        <begin position="183"/>
        <end position="208"/>
    </location>
</feature>
<name>A0A1H2PJR3_9BURK</name>
<evidence type="ECO:0000256" key="8">
    <source>
        <dbReference type="ARBA" id="ARBA00023143"/>
    </source>
</evidence>
<dbReference type="PANTHER" id="PTHR30065:SF8">
    <property type="entry name" value="FLAGELLAR BIOSYNTHETIC PROTEIN FLIR"/>
    <property type="match status" value="1"/>
</dbReference>
<evidence type="ECO:0000256" key="9">
    <source>
        <dbReference type="NCBIfam" id="TIGR01400"/>
    </source>
</evidence>
<accession>A0A1H2PJR3</accession>
<dbReference type="Proteomes" id="UP000243719">
    <property type="component" value="Unassembled WGS sequence"/>
</dbReference>
<keyword evidence="11" id="KW-0966">Cell projection</keyword>
<dbReference type="InterPro" id="IPR002010">
    <property type="entry name" value="T3SS_IM_R"/>
</dbReference>
<dbReference type="Pfam" id="PF01311">
    <property type="entry name" value="Bac_export_1"/>
    <property type="match status" value="1"/>
</dbReference>
<evidence type="ECO:0000256" key="5">
    <source>
        <dbReference type="ARBA" id="ARBA00022692"/>
    </source>
</evidence>
<dbReference type="GO" id="GO:0005886">
    <property type="term" value="C:plasma membrane"/>
    <property type="evidence" value="ECO:0007669"/>
    <property type="project" value="UniProtKB-SubCell"/>
</dbReference>
<evidence type="ECO:0000256" key="6">
    <source>
        <dbReference type="ARBA" id="ARBA00022989"/>
    </source>
</evidence>
<keyword evidence="7 10" id="KW-0472">Membrane</keyword>
<feature type="transmembrane region" description="Helical" evidence="10">
    <location>
        <begin position="79"/>
        <end position="104"/>
    </location>
</feature>
<dbReference type="PANTHER" id="PTHR30065">
    <property type="entry name" value="FLAGELLAR BIOSYNTHETIC PROTEIN FLIR"/>
    <property type="match status" value="1"/>
</dbReference>
<feature type="transmembrane region" description="Helical" evidence="10">
    <location>
        <begin position="215"/>
        <end position="233"/>
    </location>
</feature>
<dbReference type="OrthoDB" id="9797790at2"/>
<dbReference type="InterPro" id="IPR006303">
    <property type="entry name" value="FliR"/>
</dbReference>
<evidence type="ECO:0000313" key="12">
    <source>
        <dbReference type="Proteomes" id="UP000243719"/>
    </source>
</evidence>
<comment type="function">
    <text evidence="1 10">Role in flagellar biosynthesis.</text>
</comment>
<keyword evidence="4 10" id="KW-1003">Cell membrane</keyword>
<evidence type="ECO:0000256" key="10">
    <source>
        <dbReference type="RuleBase" id="RU362071"/>
    </source>
</evidence>
<keyword evidence="8 10" id="KW-0975">Bacterial flagellum</keyword>
<keyword evidence="6 10" id="KW-1133">Transmembrane helix</keyword>